<dbReference type="SUPFAM" id="SSF55874">
    <property type="entry name" value="ATPase domain of HSP90 chaperone/DNA topoisomerase II/histidine kinase"/>
    <property type="match status" value="1"/>
</dbReference>
<organism evidence="12">
    <name type="scientific">freshwater metagenome</name>
    <dbReference type="NCBI Taxonomy" id="449393"/>
    <lineage>
        <taxon>unclassified sequences</taxon>
        <taxon>metagenomes</taxon>
        <taxon>ecological metagenomes</taxon>
    </lineage>
</organism>
<evidence type="ECO:0000259" key="10">
    <source>
        <dbReference type="PROSITE" id="PS50109"/>
    </source>
</evidence>
<feature type="domain" description="Histidine kinase" evidence="10">
    <location>
        <begin position="336"/>
        <end position="557"/>
    </location>
</feature>
<evidence type="ECO:0000313" key="12">
    <source>
        <dbReference type="EMBL" id="CAB4747039.1"/>
    </source>
</evidence>
<keyword evidence="8" id="KW-0902">Two-component regulatory system</keyword>
<dbReference type="PROSITE" id="PS50110">
    <property type="entry name" value="RESPONSE_REGULATORY"/>
    <property type="match status" value="2"/>
</dbReference>
<dbReference type="Pfam" id="PF02518">
    <property type="entry name" value="HATPase_c"/>
    <property type="match status" value="1"/>
</dbReference>
<dbReference type="GO" id="GO:0005524">
    <property type="term" value="F:ATP binding"/>
    <property type="evidence" value="ECO:0007669"/>
    <property type="project" value="UniProtKB-KW"/>
</dbReference>
<dbReference type="SUPFAM" id="SSF52172">
    <property type="entry name" value="CheY-like"/>
    <property type="match status" value="2"/>
</dbReference>
<dbReference type="Pfam" id="PF00512">
    <property type="entry name" value="HisKA"/>
    <property type="match status" value="1"/>
</dbReference>
<keyword evidence="9" id="KW-0812">Transmembrane</keyword>
<name>A0A6J6TL03_9ZZZZ</name>
<dbReference type="InterPro" id="IPR003661">
    <property type="entry name" value="HisK_dim/P_dom"/>
</dbReference>
<dbReference type="EMBL" id="CAEZYQ010000012">
    <property type="protein sequence ID" value="CAB4747039.1"/>
    <property type="molecule type" value="Genomic_DNA"/>
</dbReference>
<dbReference type="SMART" id="SM00448">
    <property type="entry name" value="REC"/>
    <property type="match status" value="2"/>
</dbReference>
<dbReference type="GO" id="GO:0000155">
    <property type="term" value="F:phosphorelay sensor kinase activity"/>
    <property type="evidence" value="ECO:0007669"/>
    <property type="project" value="InterPro"/>
</dbReference>
<gene>
    <name evidence="12" type="ORF">UFOPK2761_01729</name>
</gene>
<dbReference type="PANTHER" id="PTHR45339">
    <property type="entry name" value="HYBRID SIGNAL TRANSDUCTION HISTIDINE KINASE J"/>
    <property type="match status" value="1"/>
</dbReference>
<evidence type="ECO:0000256" key="1">
    <source>
        <dbReference type="ARBA" id="ARBA00000085"/>
    </source>
</evidence>
<feature type="domain" description="Response regulatory" evidence="11">
    <location>
        <begin position="576"/>
        <end position="693"/>
    </location>
</feature>
<reference evidence="12" key="1">
    <citation type="submission" date="2020-05" db="EMBL/GenBank/DDBJ databases">
        <authorList>
            <person name="Chiriac C."/>
            <person name="Salcher M."/>
            <person name="Ghai R."/>
            <person name="Kavagutti S V."/>
        </authorList>
    </citation>
    <scope>NUCLEOTIDE SEQUENCE</scope>
</reference>
<keyword evidence="9" id="KW-1133">Transmembrane helix</keyword>
<evidence type="ECO:0000256" key="8">
    <source>
        <dbReference type="ARBA" id="ARBA00023012"/>
    </source>
</evidence>
<dbReference type="InterPro" id="IPR005467">
    <property type="entry name" value="His_kinase_dom"/>
</dbReference>
<sequence length="846" mass="89359">MQGWVNARGAVAALVALALALSVLHVVAYGTTYDVGYLLVMLGAGTVAWWGSRGRTGLARTLSLLVTGAIVSTALADVVWYGYYWTVGEPDVSAADVLYLFSYVLLGATLVLTLLRTDRGHLRLEGAVDAATIVVVCLLVLWELAVQGILDDTSVGWGTRLVWAAYPVLDATLLGLILRVLWVREARSVVGPALGLGVAAWLLSDIGFLLVESSTVVDAALDLGWMLGALAMAWAVLTRTRPSSRRAAAPLPSLTPRLLVAVLPLLVPTAMLVLDVAGDQLANAVAAGGGMIVLVTLAMLRTWSLLEEQRRTALQLAEARDEALAASRAKSAFLATMSHEIRTPMNGVIGLTGLLLGTDLDERQREYARGVQTAGDALLGIINDVLDFSKVEAGAVELESIDFLLTEVVEDVAAIVAEPARARGLELLAYCSPEVPAALRGDPGRLRQVLLNLATNAVKFTHDGEVVISAHLDGGTPEAPVVRFQVRDTGIGLAENRRERLFDPFTQADSSTTRRYGGTGLGLAICARLTAAMGGTIGVDSTPGEGSTFWFRLPLLAAEHPPAVRPASQEPLEGLRALVVDDNATNLMVLDGQLGAWGMDVDTVGSAAEAVARMRGSEAAYDVVLLDLCMPEVDGLQLARTITTTPDLSGPRLVLLTSDTEVDQDEAWDAGVREILAKPLPMSRLRGLLSALLAPQTPEAVAPVTPAAVGSAPPAEGDPVRPRVLVVEDNDVNQVVAEGILASLGYDADVAGDGREALDALEHTAYAAVLMDCQMPVLDGYDATRELRLRELTQGRPRVPVLAMTASVTEGERERCAAAGMDDFVPKPVTPADLGAALDRWVASAS</sequence>
<feature type="transmembrane region" description="Helical" evidence="9">
    <location>
        <begin position="216"/>
        <end position="237"/>
    </location>
</feature>
<protein>
    <recommendedName>
        <fullName evidence="2">histidine kinase</fullName>
        <ecNumber evidence="2">2.7.13.3</ecNumber>
    </recommendedName>
</protein>
<dbReference type="CDD" id="cd16922">
    <property type="entry name" value="HATPase_EvgS-ArcB-TorS-like"/>
    <property type="match status" value="1"/>
</dbReference>
<keyword evidence="5" id="KW-0547">Nucleotide-binding</keyword>
<feature type="transmembrane region" description="Helical" evidence="9">
    <location>
        <begin position="64"/>
        <end position="85"/>
    </location>
</feature>
<feature type="transmembrane region" description="Helical" evidence="9">
    <location>
        <begin position="284"/>
        <end position="303"/>
    </location>
</feature>
<keyword evidence="6" id="KW-0418">Kinase</keyword>
<dbReference type="FunFam" id="1.10.287.130:FF:000002">
    <property type="entry name" value="Two-component osmosensing histidine kinase"/>
    <property type="match status" value="1"/>
</dbReference>
<evidence type="ECO:0000256" key="7">
    <source>
        <dbReference type="ARBA" id="ARBA00022840"/>
    </source>
</evidence>
<proteinExistence type="predicted"/>
<evidence type="ECO:0000256" key="6">
    <source>
        <dbReference type="ARBA" id="ARBA00022777"/>
    </source>
</evidence>
<dbReference type="Gene3D" id="1.10.287.130">
    <property type="match status" value="1"/>
</dbReference>
<feature type="domain" description="Response regulatory" evidence="11">
    <location>
        <begin position="723"/>
        <end position="842"/>
    </location>
</feature>
<dbReference type="PROSITE" id="PS50109">
    <property type="entry name" value="HIS_KIN"/>
    <property type="match status" value="1"/>
</dbReference>
<dbReference type="PANTHER" id="PTHR45339:SF5">
    <property type="entry name" value="HISTIDINE KINASE"/>
    <property type="match status" value="1"/>
</dbReference>
<keyword evidence="9" id="KW-0472">Membrane</keyword>
<feature type="transmembrane region" description="Helical" evidence="9">
    <location>
        <begin position="127"/>
        <end position="150"/>
    </location>
</feature>
<feature type="transmembrane region" description="Helical" evidence="9">
    <location>
        <begin position="7"/>
        <end position="29"/>
    </location>
</feature>
<dbReference type="AlphaFoldDB" id="A0A6J6TL03"/>
<evidence type="ECO:0000256" key="3">
    <source>
        <dbReference type="ARBA" id="ARBA00022553"/>
    </source>
</evidence>
<dbReference type="SMART" id="SM00387">
    <property type="entry name" value="HATPase_c"/>
    <property type="match status" value="1"/>
</dbReference>
<dbReference type="CDD" id="cd00082">
    <property type="entry name" value="HisKA"/>
    <property type="match status" value="1"/>
</dbReference>
<dbReference type="SMART" id="SM00388">
    <property type="entry name" value="HisKA"/>
    <property type="match status" value="1"/>
</dbReference>
<evidence type="ECO:0000256" key="4">
    <source>
        <dbReference type="ARBA" id="ARBA00022679"/>
    </source>
</evidence>
<dbReference type="FunFam" id="3.30.565.10:FF:000010">
    <property type="entry name" value="Sensor histidine kinase RcsC"/>
    <property type="match status" value="1"/>
</dbReference>
<dbReference type="InterPro" id="IPR004358">
    <property type="entry name" value="Sig_transdc_His_kin-like_C"/>
</dbReference>
<dbReference type="InterPro" id="IPR001789">
    <property type="entry name" value="Sig_transdc_resp-reg_receiver"/>
</dbReference>
<dbReference type="EC" id="2.7.13.3" evidence="2"/>
<comment type="catalytic activity">
    <reaction evidence="1">
        <text>ATP + protein L-histidine = ADP + protein N-phospho-L-histidine.</text>
        <dbReference type="EC" id="2.7.13.3"/>
    </reaction>
</comment>
<accession>A0A6J6TL03</accession>
<dbReference type="InterPro" id="IPR036097">
    <property type="entry name" value="HisK_dim/P_sf"/>
</dbReference>
<feature type="transmembrane region" description="Helical" evidence="9">
    <location>
        <begin position="97"/>
        <end position="115"/>
    </location>
</feature>
<dbReference type="PRINTS" id="PR00344">
    <property type="entry name" value="BCTRLSENSOR"/>
</dbReference>
<dbReference type="InterPro" id="IPR011006">
    <property type="entry name" value="CheY-like_superfamily"/>
</dbReference>
<evidence type="ECO:0000256" key="9">
    <source>
        <dbReference type="SAM" id="Phobius"/>
    </source>
</evidence>
<dbReference type="Gene3D" id="3.30.565.10">
    <property type="entry name" value="Histidine kinase-like ATPase, C-terminal domain"/>
    <property type="match status" value="1"/>
</dbReference>
<dbReference type="SUPFAM" id="SSF47384">
    <property type="entry name" value="Homodimeric domain of signal transducing histidine kinase"/>
    <property type="match status" value="1"/>
</dbReference>
<feature type="transmembrane region" description="Helical" evidence="9">
    <location>
        <begin position="189"/>
        <end position="210"/>
    </location>
</feature>
<feature type="transmembrane region" description="Helical" evidence="9">
    <location>
        <begin position="162"/>
        <end position="182"/>
    </location>
</feature>
<dbReference type="Gene3D" id="3.40.50.2300">
    <property type="match status" value="2"/>
</dbReference>
<dbReference type="Pfam" id="PF00072">
    <property type="entry name" value="Response_reg"/>
    <property type="match status" value="2"/>
</dbReference>
<evidence type="ECO:0000256" key="2">
    <source>
        <dbReference type="ARBA" id="ARBA00012438"/>
    </source>
</evidence>
<dbReference type="InterPro" id="IPR003594">
    <property type="entry name" value="HATPase_dom"/>
</dbReference>
<keyword evidence="3" id="KW-0597">Phosphoprotein</keyword>
<evidence type="ECO:0000256" key="5">
    <source>
        <dbReference type="ARBA" id="ARBA00022741"/>
    </source>
</evidence>
<dbReference type="CDD" id="cd17546">
    <property type="entry name" value="REC_hyHK_CKI1_RcsC-like"/>
    <property type="match status" value="2"/>
</dbReference>
<dbReference type="InterPro" id="IPR036890">
    <property type="entry name" value="HATPase_C_sf"/>
</dbReference>
<keyword evidence="4" id="KW-0808">Transferase</keyword>
<keyword evidence="7" id="KW-0067">ATP-binding</keyword>
<feature type="transmembrane region" description="Helical" evidence="9">
    <location>
        <begin position="35"/>
        <end position="52"/>
    </location>
</feature>
<evidence type="ECO:0000259" key="11">
    <source>
        <dbReference type="PROSITE" id="PS50110"/>
    </source>
</evidence>